<evidence type="ECO:0000256" key="2">
    <source>
        <dbReference type="ARBA" id="ARBA00012614"/>
    </source>
</evidence>
<dbReference type="InterPro" id="IPR007235">
    <property type="entry name" value="Glyco_trans_28_C"/>
</dbReference>
<dbReference type="PANTHER" id="PTHR47043">
    <property type="entry name" value="UDP-N-ACETYLGLUCOSAMINE TRANSFERASE SUBUNIT ALG13"/>
    <property type="match status" value="1"/>
</dbReference>
<dbReference type="EC" id="2.4.1.141" evidence="2 7"/>
<organism evidence="9 10">
    <name type="scientific">Salinomyces thailandicus</name>
    <dbReference type="NCBI Taxonomy" id="706561"/>
    <lineage>
        <taxon>Eukaryota</taxon>
        <taxon>Fungi</taxon>
        <taxon>Dikarya</taxon>
        <taxon>Ascomycota</taxon>
        <taxon>Pezizomycotina</taxon>
        <taxon>Dothideomycetes</taxon>
        <taxon>Dothideomycetidae</taxon>
        <taxon>Mycosphaerellales</taxon>
        <taxon>Teratosphaeriaceae</taxon>
        <taxon>Salinomyces</taxon>
    </lineage>
</organism>
<dbReference type="GO" id="GO:0004577">
    <property type="term" value="F:N-acetylglucosaminyldiphosphodolichol N-acetylglucosaminyltransferase activity"/>
    <property type="evidence" value="ECO:0007669"/>
    <property type="project" value="UniProtKB-EC"/>
</dbReference>
<dbReference type="InterPro" id="IPR052474">
    <property type="entry name" value="UDP-GlcNAc_transferase"/>
</dbReference>
<reference evidence="9 10" key="1">
    <citation type="submission" date="2017-03" db="EMBL/GenBank/DDBJ databases">
        <title>Genomes of endolithic fungi from Antarctica.</title>
        <authorList>
            <person name="Coleine C."/>
            <person name="Masonjones S."/>
            <person name="Stajich J.E."/>
        </authorList>
    </citation>
    <scope>NUCLEOTIDE SEQUENCE [LARGE SCALE GENOMIC DNA]</scope>
    <source>
        <strain evidence="9 10">CCFEE 6315</strain>
    </source>
</reference>
<keyword evidence="10" id="KW-1185">Reference proteome</keyword>
<evidence type="ECO:0000259" key="8">
    <source>
        <dbReference type="Pfam" id="PF04101"/>
    </source>
</evidence>
<gene>
    <name evidence="7" type="primary">ALG13</name>
    <name evidence="9" type="ORF">B0A50_02450</name>
</gene>
<evidence type="ECO:0000256" key="6">
    <source>
        <dbReference type="ARBA" id="ARBA00048184"/>
    </source>
</evidence>
<keyword evidence="7" id="KW-0808">Transferase</keyword>
<evidence type="ECO:0000256" key="4">
    <source>
        <dbReference type="ARBA" id="ARBA00024804"/>
    </source>
</evidence>
<dbReference type="GO" id="GO:0043541">
    <property type="term" value="C:UDP-N-acetylglucosamine transferase complex"/>
    <property type="evidence" value="ECO:0007669"/>
    <property type="project" value="TreeGrafter"/>
</dbReference>
<dbReference type="PANTHER" id="PTHR47043:SF1">
    <property type="entry name" value="UDP-N-ACETYLGLUCOSAMINE TRANSFERASE SUBUNIT ALG13"/>
    <property type="match status" value="1"/>
</dbReference>
<comment type="subcellular location">
    <subcellularLocation>
        <location evidence="7">Endoplasmic reticulum</location>
    </subcellularLocation>
</comment>
<dbReference type="SUPFAM" id="SSF53756">
    <property type="entry name" value="UDP-Glycosyltransferase/glycogen phosphorylase"/>
    <property type="match status" value="1"/>
</dbReference>
<dbReference type="EMBL" id="NAJL01000010">
    <property type="protein sequence ID" value="TKA30730.1"/>
    <property type="molecule type" value="Genomic_DNA"/>
</dbReference>
<comment type="catalytic activity">
    <reaction evidence="6">
        <text>an N-acetyl-alpha-D-glucosaminyl-diphospho-di-trans,poly-cis-dolichol + UDP-N-acetyl-alpha-D-glucosamine = an N,N'-diacetylchitobiosyl-diphospho-di-trans,poly-cis-dolichol + UDP + H(+)</text>
        <dbReference type="Rhea" id="RHEA:23380"/>
        <dbReference type="Rhea" id="RHEA-COMP:19507"/>
        <dbReference type="Rhea" id="RHEA-COMP:19510"/>
        <dbReference type="ChEBI" id="CHEBI:15378"/>
        <dbReference type="ChEBI" id="CHEBI:57269"/>
        <dbReference type="ChEBI" id="CHEBI:57705"/>
        <dbReference type="ChEBI" id="CHEBI:58223"/>
        <dbReference type="ChEBI" id="CHEBI:58427"/>
        <dbReference type="EC" id="2.4.1.141"/>
    </reaction>
</comment>
<evidence type="ECO:0000256" key="5">
    <source>
        <dbReference type="ARBA" id="ARBA00032061"/>
    </source>
</evidence>
<dbReference type="Gene3D" id="3.40.50.2000">
    <property type="entry name" value="Glycogen Phosphorylase B"/>
    <property type="match status" value="1"/>
</dbReference>
<dbReference type="Pfam" id="PF04101">
    <property type="entry name" value="Glyco_tran_28_C"/>
    <property type="match status" value="1"/>
</dbReference>
<sequence>MAASTTTNNNTSKTCFVTIGATATFTALIQRVLAAPFISALKSQGYTQLVVQYGAAGKPIYESAVQQAKTAGGKALSVSGFDLDKAGLGKHMRQAKGGRAGAGEGVVVSHAGSGTILDALRLSVPIIVVPNAELLDNHQVELAEALAAQEYVVHGRLEDLPGALKDAEALRQRQREWPPANAGTQREARGLKGILDEEMGFLD</sequence>
<evidence type="ECO:0000313" key="10">
    <source>
        <dbReference type="Proteomes" id="UP000308549"/>
    </source>
</evidence>
<proteinExistence type="inferred from homology"/>
<comment type="function">
    <text evidence="4 7">Involved in protein N-glycosylation. Essential for the second step of the dolichol-linked oligosaccharide pathway.</text>
</comment>
<evidence type="ECO:0000256" key="1">
    <source>
        <dbReference type="ARBA" id="ARBA00011198"/>
    </source>
</evidence>
<comment type="caution">
    <text evidence="9">The sequence shown here is derived from an EMBL/GenBank/DDBJ whole genome shotgun (WGS) entry which is preliminary data.</text>
</comment>
<protein>
    <recommendedName>
        <fullName evidence="3 7">UDP-N-acetylglucosamine transferase subunit ALG13</fullName>
        <ecNumber evidence="2 7">2.4.1.141</ecNumber>
    </recommendedName>
    <alternativeName>
        <fullName evidence="5 7">Asparagine-linked glycosylation protein 13</fullName>
    </alternativeName>
</protein>
<dbReference type="GO" id="GO:0006488">
    <property type="term" value="P:dolichol-linked oligosaccharide biosynthetic process"/>
    <property type="evidence" value="ECO:0007669"/>
    <property type="project" value="TreeGrafter"/>
</dbReference>
<evidence type="ECO:0000256" key="7">
    <source>
        <dbReference type="RuleBase" id="RU362128"/>
    </source>
</evidence>
<evidence type="ECO:0000313" key="9">
    <source>
        <dbReference type="EMBL" id="TKA30730.1"/>
    </source>
</evidence>
<dbReference type="Proteomes" id="UP000308549">
    <property type="component" value="Unassembled WGS sequence"/>
</dbReference>
<dbReference type="AlphaFoldDB" id="A0A4U0U6B8"/>
<accession>A0A4U0U6B8</accession>
<name>A0A4U0U6B8_9PEZI</name>
<comment type="subunit">
    <text evidence="1 7">Heterodimer with ALG14 to form a functional enzyme.</text>
</comment>
<comment type="similarity">
    <text evidence="7">Belongs to the glycosyltransferase 28 family.</text>
</comment>
<evidence type="ECO:0000256" key="3">
    <source>
        <dbReference type="ARBA" id="ARBA00017468"/>
    </source>
</evidence>
<feature type="domain" description="Glycosyl transferase family 28 C-terminal" evidence="8">
    <location>
        <begin position="14"/>
        <end position="179"/>
    </location>
</feature>
<keyword evidence="7" id="KW-0328">Glycosyltransferase</keyword>
<keyword evidence="7" id="KW-0256">Endoplasmic reticulum</keyword>
<dbReference type="OrthoDB" id="20273at2759"/>